<dbReference type="SUPFAM" id="SSF82714">
    <property type="entry name" value="Multidrug efflux transporter AcrB TolC docking domain, DN and DC subdomains"/>
    <property type="match status" value="2"/>
</dbReference>
<feature type="transmembrane region" description="Helical" evidence="1">
    <location>
        <begin position="333"/>
        <end position="353"/>
    </location>
</feature>
<organism evidence="2 3">
    <name type="scientific">Neogemmobacter tilapiae</name>
    <dbReference type="NCBI Taxonomy" id="875041"/>
    <lineage>
        <taxon>Bacteria</taxon>
        <taxon>Pseudomonadati</taxon>
        <taxon>Pseudomonadota</taxon>
        <taxon>Alphaproteobacteria</taxon>
        <taxon>Rhodobacterales</taxon>
        <taxon>Paracoccaceae</taxon>
        <taxon>Neogemmobacter</taxon>
    </lineage>
</organism>
<feature type="transmembrane region" description="Helical" evidence="1">
    <location>
        <begin position="1004"/>
        <end position="1029"/>
    </location>
</feature>
<protein>
    <submittedName>
        <fullName evidence="2">Multidrug transporter AcrB</fullName>
    </submittedName>
</protein>
<feature type="transmembrane region" description="Helical" evidence="1">
    <location>
        <begin position="20"/>
        <end position="37"/>
    </location>
</feature>
<dbReference type="PANTHER" id="PTHR32063">
    <property type="match status" value="1"/>
</dbReference>
<feature type="transmembrane region" description="Helical" evidence="1">
    <location>
        <begin position="926"/>
        <end position="952"/>
    </location>
</feature>
<dbReference type="PRINTS" id="PR00702">
    <property type="entry name" value="ACRIFLAVINRP"/>
</dbReference>
<evidence type="ECO:0000256" key="1">
    <source>
        <dbReference type="SAM" id="Phobius"/>
    </source>
</evidence>
<dbReference type="Pfam" id="PF00873">
    <property type="entry name" value="ACR_tran"/>
    <property type="match status" value="1"/>
</dbReference>
<reference evidence="2" key="1">
    <citation type="journal article" date="2014" name="Int. J. Syst. Evol. Microbiol.">
        <title>Complete genome sequence of Corynebacterium casei LMG S-19264T (=DSM 44701T), isolated from a smear-ripened cheese.</title>
        <authorList>
            <consortium name="US DOE Joint Genome Institute (JGI-PGF)"/>
            <person name="Walter F."/>
            <person name="Albersmeier A."/>
            <person name="Kalinowski J."/>
            <person name="Ruckert C."/>
        </authorList>
    </citation>
    <scope>NUCLEOTIDE SEQUENCE</scope>
    <source>
        <strain evidence="2">KCTC 23310</strain>
    </source>
</reference>
<feature type="transmembrane region" description="Helical" evidence="1">
    <location>
        <begin position="973"/>
        <end position="992"/>
    </location>
</feature>
<dbReference type="Gene3D" id="3.30.70.1320">
    <property type="entry name" value="Multidrug efflux transporter AcrB pore domain like"/>
    <property type="match status" value="1"/>
</dbReference>
<dbReference type="Gene3D" id="3.30.70.1440">
    <property type="entry name" value="Multidrug efflux transporter AcrB pore domain"/>
    <property type="match status" value="1"/>
</dbReference>
<evidence type="ECO:0000313" key="2">
    <source>
        <dbReference type="EMBL" id="GHC55810.1"/>
    </source>
</evidence>
<dbReference type="RefSeq" id="WP_189411395.1">
    <property type="nucleotide sequence ID" value="NZ_BMYJ01000005.1"/>
</dbReference>
<keyword evidence="1" id="KW-0812">Transmembrane</keyword>
<proteinExistence type="predicted"/>
<keyword evidence="3" id="KW-1185">Reference proteome</keyword>
<dbReference type="GO" id="GO:0005886">
    <property type="term" value="C:plasma membrane"/>
    <property type="evidence" value="ECO:0007669"/>
    <property type="project" value="TreeGrafter"/>
</dbReference>
<name>A0A918WIV6_9RHOB</name>
<evidence type="ECO:0000313" key="3">
    <source>
        <dbReference type="Proteomes" id="UP000638981"/>
    </source>
</evidence>
<feature type="transmembrane region" description="Helical" evidence="1">
    <location>
        <begin position="876"/>
        <end position="895"/>
    </location>
</feature>
<gene>
    <name evidence="2" type="ORF">GCM10007315_18740</name>
</gene>
<reference evidence="2" key="2">
    <citation type="submission" date="2020-09" db="EMBL/GenBank/DDBJ databases">
        <authorList>
            <person name="Sun Q."/>
            <person name="Kim S."/>
        </authorList>
    </citation>
    <scope>NUCLEOTIDE SEQUENCE</scope>
    <source>
        <strain evidence="2">KCTC 23310</strain>
    </source>
</reference>
<dbReference type="Gene3D" id="1.20.1640.10">
    <property type="entry name" value="Multidrug efflux transporter AcrB transmembrane domain"/>
    <property type="match status" value="2"/>
</dbReference>
<feature type="transmembrane region" description="Helical" evidence="1">
    <location>
        <begin position="902"/>
        <end position="920"/>
    </location>
</feature>
<dbReference type="SUPFAM" id="SSF82693">
    <property type="entry name" value="Multidrug efflux transporter AcrB pore domain, PN1, PN2, PC1 and PC2 subdomains"/>
    <property type="match status" value="1"/>
</dbReference>
<accession>A0A918WIV6</accession>
<dbReference type="PANTHER" id="PTHR32063:SF33">
    <property type="entry name" value="RND SUPERFAMILY EFFLUX PUMP PERMEASE COMPONENT"/>
    <property type="match status" value="1"/>
</dbReference>
<dbReference type="InterPro" id="IPR001036">
    <property type="entry name" value="Acrflvin-R"/>
</dbReference>
<dbReference type="EMBL" id="BMYJ01000005">
    <property type="protein sequence ID" value="GHC55810.1"/>
    <property type="molecule type" value="Genomic_DNA"/>
</dbReference>
<sequence>MATPPSDAQGFISYFARHRTLPNLLLLLMVALGLMALTRMRAQYFPDVVQAEIVVRVPWSGAGAEDVDRGIIQVLEPALLVVDGVTDVSSRATEGSGRITLEFEPGHDLGQAAEDVQTAVDQAGDLPEGAEEPQISRSNWRDQVTDVVITGPVSVDQLGRFADELVARLFAQGITRTTIQGFAAPETLVEVPVPELLRHDLTMQEIADAIAAETRAAPAGELAGSARVRSGEAARDVAAISAIVLKSAPDGTKLTIGDVAKVYLTGSDRNRAFYVGDSPAMTVRVDRSAEGDAVRMQAIVQAVADQMQPSLPQGVNVELVRTRAEQITDRIDLLLENGIMGMALVVGFLFLFLNAKTALWVAAGIPVSILAAVGIMYAGGMTLNMISLFALILTLGIVVDDAIVVAEHADYRARVLGEPAQIAAENGARRMGLPVLASTLTTIIAFSGLVVVGGRFGEIIQEIPWTVTFVLLASTVESFLILPQHMAHALRSLKTDAWYDWPSRQVLRGFGWFQRRIMQPFTRLILRARYAVLAGAVFLLALQAATFLRGDLQFRFFDAPEQSSVTGNFSMLPGADRADSMAMMRELQRAADAVAARYAERDGISPVTYVIAQIGGGAGRGLSGAESKDADLLGGIAIELIDRDLRAWAARDFVRDLEGEVQPVPLLEELSFRGAQFGPGGSAISVDLMGAEAETLKAASEAIKTRLAQFPEVSGLEDTLAYDKDELVLTLTPQGQALGFSIDGIGASLRDMLGGVEAASFPDGPRSATIQVELPRAELTADFLDRTLMRASAGVYVPLSDIVTVARKSGFSAILRENGARVVTVTGDLNEADPARAAEVQRVLRDEILPAITAEFGVEQQLSGLAAQQSEFLGDAALGLIMALGGIYICLAFVFQRWMQPLVVMAVIPFGLVGAIWGHVQWDMALSMFSVVGIIGMTGIIVNDAIVLIDTINDYRRNRPLNRAIVEAVSDRLRPVMLTTVTTLLGMGPLLFERSAQAEFLKPTVISLVYGLGFGMVLVLVVIPALVAVQQDIARPLTSLWRLLKPKARRRWRRAALSRQG</sequence>
<dbReference type="GO" id="GO:0042910">
    <property type="term" value="F:xenobiotic transmembrane transporter activity"/>
    <property type="evidence" value="ECO:0007669"/>
    <property type="project" value="TreeGrafter"/>
</dbReference>
<dbReference type="Proteomes" id="UP000638981">
    <property type="component" value="Unassembled WGS sequence"/>
</dbReference>
<dbReference type="InterPro" id="IPR027463">
    <property type="entry name" value="AcrB_DN_DC_subdom"/>
</dbReference>
<feature type="transmembrane region" description="Helical" evidence="1">
    <location>
        <begin position="463"/>
        <end position="482"/>
    </location>
</feature>
<feature type="transmembrane region" description="Helical" evidence="1">
    <location>
        <begin position="359"/>
        <end position="379"/>
    </location>
</feature>
<comment type="caution">
    <text evidence="2">The sequence shown here is derived from an EMBL/GenBank/DDBJ whole genome shotgun (WGS) entry which is preliminary data.</text>
</comment>
<keyword evidence="1" id="KW-0472">Membrane</keyword>
<feature type="transmembrane region" description="Helical" evidence="1">
    <location>
        <begin position="435"/>
        <end position="457"/>
    </location>
</feature>
<keyword evidence="1" id="KW-1133">Transmembrane helix</keyword>
<feature type="transmembrane region" description="Helical" evidence="1">
    <location>
        <begin position="524"/>
        <end position="548"/>
    </location>
</feature>
<dbReference type="SUPFAM" id="SSF82866">
    <property type="entry name" value="Multidrug efflux transporter AcrB transmembrane domain"/>
    <property type="match status" value="2"/>
</dbReference>
<dbReference type="Gene3D" id="3.30.70.1430">
    <property type="entry name" value="Multidrug efflux transporter AcrB pore domain"/>
    <property type="match status" value="2"/>
</dbReference>
<dbReference type="AlphaFoldDB" id="A0A918WIV6"/>
<dbReference type="Gene3D" id="3.30.2090.10">
    <property type="entry name" value="Multidrug efflux transporter AcrB TolC docking domain, DN and DC subdomains"/>
    <property type="match status" value="2"/>
</dbReference>